<feature type="transmembrane region" description="Helical" evidence="1">
    <location>
        <begin position="92"/>
        <end position="113"/>
    </location>
</feature>
<dbReference type="RefSeq" id="WP_023791278.1">
    <property type="nucleotide sequence ID" value="NC_023003.1"/>
</dbReference>
<dbReference type="EMBL" id="HG793133">
    <property type="protein sequence ID" value="CDK30321.1"/>
    <property type="molecule type" value="Genomic_DNA"/>
</dbReference>
<evidence type="ECO:0000256" key="1">
    <source>
        <dbReference type="SAM" id="Phobius"/>
    </source>
</evidence>
<accession>V6DIG7</accession>
<evidence type="ECO:0000313" key="3">
    <source>
        <dbReference type="Proteomes" id="UP000018769"/>
    </source>
</evidence>
<proteinExistence type="predicted"/>
<feature type="transmembrane region" description="Helical" evidence="1">
    <location>
        <begin position="125"/>
        <end position="147"/>
    </location>
</feature>
<feature type="transmembrane region" description="Helical" evidence="1">
    <location>
        <begin position="6"/>
        <end position="24"/>
    </location>
</feature>
<organism evidence="2 3">
    <name type="scientific">Candidatus Babela massiliensis</name>
    <dbReference type="NCBI Taxonomy" id="673862"/>
    <lineage>
        <taxon>Bacteria</taxon>
        <taxon>Candidatus Babelota</taxon>
        <taxon>Candidatus Babeliae</taxon>
        <taxon>Candidatus Babeliales</taxon>
        <taxon>Candidatus Babeliaceae</taxon>
        <taxon>Candidatus Babela</taxon>
    </lineage>
</organism>
<dbReference type="AlphaFoldDB" id="V6DIG7"/>
<name>V6DIG7_9BACT</name>
<keyword evidence="1" id="KW-0812">Transmembrane</keyword>
<evidence type="ECO:0000313" key="2">
    <source>
        <dbReference type="EMBL" id="CDK30321.1"/>
    </source>
</evidence>
<dbReference type="HOGENOM" id="CLU_1479470_0_0_7"/>
<dbReference type="KEGG" id="dpb:BABL1_gene_697"/>
<dbReference type="STRING" id="673862.BABL1_gene_697"/>
<protein>
    <submittedName>
        <fullName evidence="2">Uncharacterized protein</fullName>
    </submittedName>
</protein>
<reference evidence="2 3" key="1">
    <citation type="journal article" date="2015" name="Biol. Direct">
        <title>Babela massiliensis, a representative of a widespread bacterial phylum with unusual adaptations to parasitism in amoebae.</title>
        <authorList>
            <person name="Pagnier I."/>
            <person name="Yutin N."/>
            <person name="Croce O."/>
            <person name="Makarova K.S."/>
            <person name="Wolf Y.I."/>
            <person name="Benamar S."/>
            <person name="Raoult D."/>
            <person name="Koonin E.V."/>
            <person name="La Scola B."/>
        </authorList>
    </citation>
    <scope>NUCLEOTIDE SEQUENCE [LARGE SCALE GENOMIC DNA]</scope>
    <source>
        <strain evidence="3">BABL1</strain>
    </source>
</reference>
<keyword evidence="1" id="KW-1133">Transmembrane helix</keyword>
<gene>
    <name evidence="2" type="ORF">BABL1_gene_697</name>
</gene>
<sequence length="174" mass="20038">MKKLNSILTIIIMLLTYVNIYSNIKNNNYETTIEYAIKKSRVDLFNKALEYKKLTLQEKNKLVDIANKTLNFRNSKIRLDIIPKSNPSTLGYFLLSQATFCGIFGGLLTYIVYSNSNDSDRIFTLAPLTITCFACSTPLIMGIKELLKSRTFRTKKQKYWDALKIKNILTNLEV</sequence>
<keyword evidence="1" id="KW-0472">Membrane</keyword>
<keyword evidence="3" id="KW-1185">Reference proteome</keyword>
<dbReference type="Proteomes" id="UP000018769">
    <property type="component" value="Chromosome I"/>
</dbReference>